<reference evidence="2 3" key="1">
    <citation type="submission" date="2020-08" db="EMBL/GenBank/DDBJ databases">
        <title>Genomic Encyclopedia of Type Strains, Phase IV (KMG-IV): sequencing the most valuable type-strain genomes for metagenomic binning, comparative biology and taxonomic classification.</title>
        <authorList>
            <person name="Goeker M."/>
        </authorList>
    </citation>
    <scope>NUCLEOTIDE SEQUENCE [LARGE SCALE GENOMIC DNA]</scope>
    <source>
        <strain evidence="2 3">DSM 27163</strain>
    </source>
</reference>
<dbReference type="Proteomes" id="UP000537161">
    <property type="component" value="Unassembled WGS sequence"/>
</dbReference>
<sequence length="1114" mass="111381">MDWWGGQSDGSIAQSYAVGSVSGNSSVGGLVGYQNFGSITQSYWDMTTTGQVQGRGGGAVPFGAKGLTTAEMQDLSNFADTYDDWNFTSVWSPPNQAGQNGGSAAAYYPELYALSRVVAVAPNDAATVYGTPAQTPIAQYYGLRASDFLTAPATIAGASAAGDADDYPLTASGARASNPAYRFVYLPATLTVTPAPLTVTANDLTRVYDGAAFTGNGVTYDGFVNSENESVLGGSPIYGGNALGAVNAGEYTIAVSGLTSGNYAIAYIDGTLTINRRALTVSAVAQTRIYGDDNPDLTYTAAELIEGDTLTGELTTDATPTSIVGPYAIALGSLTASDNYALTYQGANLTVTPADLTVTYAAAPVSSIYGDTPSLTGTVSAAGLKNGDGLESVTSGAAIWTSAADATSDVGAYAVAGSGLAGDSGNYRFSFAQDAANATALTIAPRALTVTADALSRIYGDTNPALTFAITEGMLVNGDALSGDLATNATAASNIGAYAITQGSLAASSNYALTYRGANLTVTPADLIVTYGATPVSSLYGDAPLLTGIVNAVGLKNGDLLESVTDGTAAWTSAADATSHVGVYAVTGSGLAGDSGNYRFSFVQGAANATALSITPRALTVTADALSRIYGDANPALTYNLGGLGLVNGDTLTGALATSATAASDVGAYAITQGNLAATANYALSYTGATLIIDPAALTVTYAAAPATSIYGNMPSLTGTVRAVGLKNGDTLAAVTNGAAAWTSPGGPTSDIGSYAVAGSGLAGDSGNYRFSFVQDATNATALSITPRALTVTADVLSRIYGDANPALTYRVGGLGLVNGDTLTGALATAATTASDVGAYAIAQGSLSATSNYALTYQAADLTVTPADLIVTYGATPVSSLYGDAPLLTGMVHAVGLKNGDLLESVTNGAASWTSAADATSDIGVYAVTGRGLAGDSGNYRFSFVQGAANATALSITPRALTVTADTLSRLYGDANPALTYRIGGLGLVNGDSLSGAPATSATRSSIPGSYAIVQGTLAASANYALRFVPGVLTILRVEPMPAVSIASTLARDAFAMIANPLAGSDAMSSIAGLFPPSDDGISGQTGAAATPMEAHGLHCLRKRPCPASGSAPQ</sequence>
<keyword evidence="3" id="KW-1185">Reference proteome</keyword>
<dbReference type="Pfam" id="PF18676">
    <property type="entry name" value="MBG_2"/>
    <property type="match status" value="10"/>
</dbReference>
<name>A0A7W9B645_9SPHN</name>
<evidence type="ECO:0000313" key="3">
    <source>
        <dbReference type="Proteomes" id="UP000537161"/>
    </source>
</evidence>
<feature type="domain" description="MBG" evidence="1">
    <location>
        <begin position="197"/>
        <end position="273"/>
    </location>
</feature>
<organism evidence="2 3">
    <name type="scientific">Sphingopyxis panaciterrulae</name>
    <dbReference type="NCBI Taxonomy" id="462372"/>
    <lineage>
        <taxon>Bacteria</taxon>
        <taxon>Pseudomonadati</taxon>
        <taxon>Pseudomonadota</taxon>
        <taxon>Alphaproteobacteria</taxon>
        <taxon>Sphingomonadales</taxon>
        <taxon>Sphingomonadaceae</taxon>
        <taxon>Sphingopyxis</taxon>
    </lineage>
</organism>
<accession>A0A7W9B645</accession>
<evidence type="ECO:0000313" key="2">
    <source>
        <dbReference type="EMBL" id="MBB5706975.1"/>
    </source>
</evidence>
<feature type="domain" description="MBG" evidence="1">
    <location>
        <begin position="279"/>
        <end position="350"/>
    </location>
</feature>
<feature type="domain" description="MBG" evidence="1">
    <location>
        <begin position="530"/>
        <end position="605"/>
    </location>
</feature>
<evidence type="ECO:0000259" key="1">
    <source>
        <dbReference type="Pfam" id="PF18676"/>
    </source>
</evidence>
<feature type="domain" description="MBG" evidence="1">
    <location>
        <begin position="701"/>
        <end position="775"/>
    </location>
</feature>
<feature type="domain" description="MBG" evidence="1">
    <location>
        <begin position="961"/>
        <end position="1034"/>
    </location>
</feature>
<feature type="domain" description="MBG" evidence="1">
    <location>
        <begin position="790"/>
        <end position="863"/>
    </location>
</feature>
<feature type="domain" description="MBG" evidence="1">
    <location>
        <begin position="359"/>
        <end position="432"/>
    </location>
</feature>
<feature type="domain" description="MBG" evidence="1">
    <location>
        <begin position="619"/>
        <end position="691"/>
    </location>
</feature>
<dbReference type="EMBL" id="JACIJH010000007">
    <property type="protein sequence ID" value="MBB5706975.1"/>
    <property type="molecule type" value="Genomic_DNA"/>
</dbReference>
<feature type="domain" description="MBG" evidence="1">
    <location>
        <begin position="448"/>
        <end position="521"/>
    </location>
</feature>
<dbReference type="AlphaFoldDB" id="A0A7W9B645"/>
<protein>
    <recommendedName>
        <fullName evidence="1">MBG domain-containing protein</fullName>
    </recommendedName>
</protein>
<proteinExistence type="predicted"/>
<dbReference type="Gene3D" id="3.30.160.710">
    <property type="match status" value="5"/>
</dbReference>
<dbReference type="InterPro" id="IPR041286">
    <property type="entry name" value="MBG_2"/>
</dbReference>
<feature type="domain" description="MBG" evidence="1">
    <location>
        <begin position="872"/>
        <end position="947"/>
    </location>
</feature>
<comment type="caution">
    <text evidence="2">The sequence shown here is derived from an EMBL/GenBank/DDBJ whole genome shotgun (WGS) entry which is preliminary data.</text>
</comment>
<gene>
    <name evidence="2" type="ORF">FHR21_002337</name>
</gene>